<dbReference type="AlphaFoldDB" id="A0A383BDV9"/>
<accession>A0A383BDV9</accession>
<sequence>DGDEEFIPMGNTVSFYNQGGSSFLRLNETSISGWEGDYTPVEEPSPEEKATTRVTLVNGDSTASEIGDLVDGNLQLKTKRGIFKTPVERIRSIYFPHKDGLTTKTASERIWLTGSSGNLALNLTAIRNGMAKGENPNFGMVEISMSRVRRLACNIHLLELEKYLAQLRLARRALEARNLESANQILQKTNPAMRGWLWGRLAFHAKALSSSEILSFAPHPESGLAGAGFAEDSETILTVGKDATFG</sequence>
<reference evidence="1" key="1">
    <citation type="submission" date="2018-05" db="EMBL/GenBank/DDBJ databases">
        <authorList>
            <person name="Lanie J.A."/>
            <person name="Ng W.-L."/>
            <person name="Kazmierczak K.M."/>
            <person name="Andrzejewski T.M."/>
            <person name="Davidsen T.M."/>
            <person name="Wayne K.J."/>
            <person name="Tettelin H."/>
            <person name="Glass J.I."/>
            <person name="Rusch D."/>
            <person name="Podicherti R."/>
            <person name="Tsui H.-C.T."/>
            <person name="Winkler M.E."/>
        </authorList>
    </citation>
    <scope>NUCLEOTIDE SEQUENCE</scope>
</reference>
<feature type="non-terminal residue" evidence="1">
    <location>
        <position position="246"/>
    </location>
</feature>
<evidence type="ECO:0000313" key="1">
    <source>
        <dbReference type="EMBL" id="SVE18297.1"/>
    </source>
</evidence>
<feature type="non-terminal residue" evidence="1">
    <location>
        <position position="1"/>
    </location>
</feature>
<organism evidence="1">
    <name type="scientific">marine metagenome</name>
    <dbReference type="NCBI Taxonomy" id="408172"/>
    <lineage>
        <taxon>unclassified sequences</taxon>
        <taxon>metagenomes</taxon>
        <taxon>ecological metagenomes</taxon>
    </lineage>
</organism>
<dbReference type="EMBL" id="UINC01199733">
    <property type="protein sequence ID" value="SVE18297.1"/>
    <property type="molecule type" value="Genomic_DNA"/>
</dbReference>
<proteinExistence type="predicted"/>
<protein>
    <submittedName>
        <fullName evidence="1">Uncharacterized protein</fullName>
    </submittedName>
</protein>
<name>A0A383BDV9_9ZZZZ</name>
<gene>
    <name evidence="1" type="ORF">METZ01_LOCUS471151</name>
</gene>